<dbReference type="AlphaFoldDB" id="R0LJ86"/>
<accession>R0LJ86</accession>
<name>R0LJ86_ANAPL</name>
<dbReference type="EMBL" id="KB743048">
    <property type="protein sequence ID" value="EOB01755.1"/>
    <property type="molecule type" value="Genomic_DNA"/>
</dbReference>
<feature type="region of interest" description="Disordered" evidence="1">
    <location>
        <begin position="490"/>
        <end position="513"/>
    </location>
</feature>
<dbReference type="Proteomes" id="UP000296049">
    <property type="component" value="Unassembled WGS sequence"/>
</dbReference>
<feature type="region of interest" description="Disordered" evidence="1">
    <location>
        <begin position="396"/>
        <end position="428"/>
    </location>
</feature>
<evidence type="ECO:0000313" key="2">
    <source>
        <dbReference type="EMBL" id="EOB01755.1"/>
    </source>
</evidence>
<keyword evidence="3" id="KW-1185">Reference proteome</keyword>
<proteinExistence type="predicted"/>
<protein>
    <submittedName>
        <fullName evidence="2">Uncharacterized protein</fullName>
    </submittedName>
</protein>
<sequence length="632" mass="69439">MDEGGTLSDWQKHSGNLEADFLSQILQHDAALMFSVSTTKQNKQQQQQKANTSNSPAVAEFKCPRWSSRCMTCLQQQDAKDIKESDEVSDGQGHLKKIISHIDTDPSVLAKGIMRAVNAYCSSVTAICKSYKGVSSCSMVDFASAAKEEEVALQHVCKSTDLARGYSPGWTKWTRKLKSRNLLQMGCGPKGQVGKGAPDVIVLTLPRAPGNSPSTEHQRVQTSSTVEILHSSEDPSVLADVREVVSACGRQTKPKVYGLRAIQNMEEKGERKAKQFCKEMSLSILGFQFPLVYFSNLELKAQVQASHYNKHGGAGAMPYSYRQILTLHRAKPDDDVIIPKMLITTPGKIMQQIGEPLCQQNCTGGTFHQGDADADTYTCTAASKENLGKEMGLADLSDQQSGDTSQQGQSLQEKAVRHKNKLQRKETTQKSALLITSKRLKNKDLKMGRGMGKLDEHAQSMLLAAENADRTCIVMPLLLFQDHSHPGWGEEPAWNTRSARGQTKARRKANKTVSCRGNMWGNRKPWEIINTKATALPGAPPPRQFPANLQLLCLSSSVMKTTYPLAHAGNREEGGFLLKLLCTCRTAVSLAWVLRYLDIFLHQGISLAQFLNQHQSKSSGLLLPVTVGSASL</sequence>
<reference evidence="3" key="1">
    <citation type="journal article" date="2013" name="Nat. Genet.">
        <title>The duck genome and transcriptome provide insight into an avian influenza virus reservoir species.</title>
        <authorList>
            <person name="Huang Y."/>
            <person name="Li Y."/>
            <person name="Burt D.W."/>
            <person name="Chen H."/>
            <person name="Zhang Y."/>
            <person name="Qian W."/>
            <person name="Kim H."/>
            <person name="Gan S."/>
            <person name="Zhao Y."/>
            <person name="Li J."/>
            <person name="Yi K."/>
            <person name="Feng H."/>
            <person name="Zhu P."/>
            <person name="Li B."/>
            <person name="Liu Q."/>
            <person name="Fairley S."/>
            <person name="Magor K.E."/>
            <person name="Du Z."/>
            <person name="Hu X."/>
            <person name="Goodman L."/>
            <person name="Tafer H."/>
            <person name="Vignal A."/>
            <person name="Lee T."/>
            <person name="Kim K.W."/>
            <person name="Sheng Z."/>
            <person name="An Y."/>
            <person name="Searle S."/>
            <person name="Herrero J."/>
            <person name="Groenen M.A."/>
            <person name="Crooijmans R.P."/>
            <person name="Faraut T."/>
            <person name="Cai Q."/>
            <person name="Webster R.G."/>
            <person name="Aldridge J.R."/>
            <person name="Warren W.C."/>
            <person name="Bartschat S."/>
            <person name="Kehr S."/>
            <person name="Marz M."/>
            <person name="Stadler P.F."/>
            <person name="Smith J."/>
            <person name="Kraus R.H."/>
            <person name="Zhao Y."/>
            <person name="Ren L."/>
            <person name="Fei J."/>
            <person name="Morisson M."/>
            <person name="Kaiser P."/>
            <person name="Griffin D.K."/>
            <person name="Rao M."/>
            <person name="Pitel F."/>
            <person name="Wang J."/>
            <person name="Li N."/>
        </authorList>
    </citation>
    <scope>NUCLEOTIDE SEQUENCE [LARGE SCALE GENOMIC DNA]</scope>
</reference>
<evidence type="ECO:0000313" key="3">
    <source>
        <dbReference type="Proteomes" id="UP000296049"/>
    </source>
</evidence>
<gene>
    <name evidence="2" type="ORF">Anapl_08706</name>
</gene>
<organism evidence="2 3">
    <name type="scientific">Anas platyrhynchos</name>
    <name type="common">Mallard</name>
    <name type="synonym">Anas boschas</name>
    <dbReference type="NCBI Taxonomy" id="8839"/>
    <lineage>
        <taxon>Eukaryota</taxon>
        <taxon>Metazoa</taxon>
        <taxon>Chordata</taxon>
        <taxon>Craniata</taxon>
        <taxon>Vertebrata</taxon>
        <taxon>Euteleostomi</taxon>
        <taxon>Archelosauria</taxon>
        <taxon>Archosauria</taxon>
        <taxon>Dinosauria</taxon>
        <taxon>Saurischia</taxon>
        <taxon>Theropoda</taxon>
        <taxon>Coelurosauria</taxon>
        <taxon>Aves</taxon>
        <taxon>Neognathae</taxon>
        <taxon>Galloanserae</taxon>
        <taxon>Anseriformes</taxon>
        <taxon>Anatidae</taxon>
        <taxon>Anatinae</taxon>
        <taxon>Anas</taxon>
    </lineage>
</organism>
<evidence type="ECO:0000256" key="1">
    <source>
        <dbReference type="SAM" id="MobiDB-lite"/>
    </source>
</evidence>
<feature type="compositionally biased region" description="Low complexity" evidence="1">
    <location>
        <begin position="396"/>
        <end position="412"/>
    </location>
</feature>